<name>A0ABZ2CXZ9_9BACI</name>
<keyword evidence="2" id="KW-1185">Reference proteome</keyword>
<dbReference type="RefSeq" id="WP_156323124.1">
    <property type="nucleotide sequence ID" value="NZ_CP144921.1"/>
</dbReference>
<evidence type="ECO:0000313" key="1">
    <source>
        <dbReference type="EMBL" id="WWA30756.1"/>
    </source>
</evidence>
<dbReference type="EMBL" id="CP144921">
    <property type="protein sequence ID" value="WWA30756.1"/>
    <property type="molecule type" value="Genomic_DNA"/>
</dbReference>
<organism evidence="1 2">
    <name type="scientific">Shouchella rhizosphaerae</name>
    <dbReference type="NCBI Taxonomy" id="866786"/>
    <lineage>
        <taxon>Bacteria</taxon>
        <taxon>Bacillati</taxon>
        <taxon>Bacillota</taxon>
        <taxon>Bacilli</taxon>
        <taxon>Bacillales</taxon>
        <taxon>Bacillaceae</taxon>
        <taxon>Shouchella</taxon>
    </lineage>
</organism>
<protein>
    <submittedName>
        <fullName evidence="1">Uncharacterized protein</fullName>
    </submittedName>
</protein>
<evidence type="ECO:0000313" key="2">
    <source>
        <dbReference type="Proteomes" id="UP001341136"/>
    </source>
</evidence>
<accession>A0ABZ2CXZ9</accession>
<reference evidence="1 2" key="1">
    <citation type="submission" date="2024-01" db="EMBL/GenBank/DDBJ databases">
        <title>Culturomics analysis of mouse respiratory tract.</title>
        <authorList>
            <person name="Phillips A.M."/>
            <person name="Collette N.M."/>
            <person name="Mageeney C.M."/>
            <person name="Sinha A."/>
            <person name="Hern K.E."/>
            <person name="Arkin A.P."/>
            <person name="Williams K.P."/>
            <person name="Branda S."/>
        </authorList>
    </citation>
    <scope>NUCLEOTIDE SEQUENCE [LARGE SCALE GENOMIC DNA]</scope>
    <source>
        <strain evidence="1 2">CP20</strain>
    </source>
</reference>
<dbReference type="Proteomes" id="UP001341136">
    <property type="component" value="Chromosome"/>
</dbReference>
<sequence>MMNNQLGTEIAHHPVAVFPFPVSCFWYLPDVFALIKQPLICPAFWGEEP</sequence>
<proteinExistence type="predicted"/>
<gene>
    <name evidence="1" type="ORF">V5G21_02880</name>
</gene>